<evidence type="ECO:0000256" key="6">
    <source>
        <dbReference type="ARBA" id="ARBA00023136"/>
    </source>
</evidence>
<comment type="subcellular location">
    <subcellularLocation>
        <location evidence="1 7">Cell membrane</location>
        <topology evidence="1 7">Multi-pass membrane protein</topology>
    </subcellularLocation>
</comment>
<dbReference type="PANTHER" id="PTHR43163">
    <property type="entry name" value="DIPEPTIDE TRANSPORT SYSTEM PERMEASE PROTEIN DPPB-RELATED"/>
    <property type="match status" value="1"/>
</dbReference>
<protein>
    <submittedName>
        <fullName evidence="9">Glutathione ABC transporter</fullName>
    </submittedName>
</protein>
<feature type="transmembrane region" description="Helical" evidence="7">
    <location>
        <begin position="142"/>
        <end position="169"/>
    </location>
</feature>
<evidence type="ECO:0000256" key="5">
    <source>
        <dbReference type="ARBA" id="ARBA00022989"/>
    </source>
</evidence>
<evidence type="ECO:0000256" key="4">
    <source>
        <dbReference type="ARBA" id="ARBA00022692"/>
    </source>
</evidence>
<feature type="transmembrane region" description="Helical" evidence="7">
    <location>
        <begin position="111"/>
        <end position="130"/>
    </location>
</feature>
<dbReference type="OrthoDB" id="9807402at2"/>
<comment type="similarity">
    <text evidence="7">Belongs to the binding-protein-dependent transport system permease family.</text>
</comment>
<keyword evidence="5 7" id="KW-1133">Transmembrane helix</keyword>
<dbReference type="SUPFAM" id="SSF161098">
    <property type="entry name" value="MetI-like"/>
    <property type="match status" value="1"/>
</dbReference>
<geneLocation type="plasmid" evidence="9">
    <name>unnamed1</name>
</geneLocation>
<feature type="transmembrane region" description="Helical" evidence="7">
    <location>
        <begin position="281"/>
        <end position="307"/>
    </location>
</feature>
<feature type="transmembrane region" description="Helical" evidence="7">
    <location>
        <begin position="181"/>
        <end position="200"/>
    </location>
</feature>
<name>A0A1W6P2Y5_9RHOB</name>
<evidence type="ECO:0000313" key="10">
    <source>
        <dbReference type="Proteomes" id="UP000242447"/>
    </source>
</evidence>
<dbReference type="RefSeq" id="WP_085787461.1">
    <property type="nucleotide sequence ID" value="NZ_CP019938.1"/>
</dbReference>
<dbReference type="PANTHER" id="PTHR43163:SF6">
    <property type="entry name" value="DIPEPTIDE TRANSPORT SYSTEM PERMEASE PROTEIN DPPB-RELATED"/>
    <property type="match status" value="1"/>
</dbReference>
<keyword evidence="9" id="KW-0614">Plasmid</keyword>
<proteinExistence type="inferred from homology"/>
<dbReference type="Pfam" id="PF00528">
    <property type="entry name" value="BPD_transp_1"/>
    <property type="match status" value="1"/>
</dbReference>
<organism evidence="9 10">
    <name type="scientific">Ketogulonicigenium robustum</name>
    <dbReference type="NCBI Taxonomy" id="92947"/>
    <lineage>
        <taxon>Bacteria</taxon>
        <taxon>Pseudomonadati</taxon>
        <taxon>Pseudomonadota</taxon>
        <taxon>Alphaproteobacteria</taxon>
        <taxon>Rhodobacterales</taxon>
        <taxon>Roseobacteraceae</taxon>
        <taxon>Ketogulonicigenium</taxon>
    </lineage>
</organism>
<evidence type="ECO:0000259" key="8">
    <source>
        <dbReference type="PROSITE" id="PS50928"/>
    </source>
</evidence>
<accession>A0A1W6P2Y5</accession>
<feature type="transmembrane region" description="Helical" evidence="7">
    <location>
        <begin position="18"/>
        <end position="39"/>
    </location>
</feature>
<dbReference type="Gene3D" id="1.10.3720.10">
    <property type="entry name" value="MetI-like"/>
    <property type="match status" value="1"/>
</dbReference>
<dbReference type="InterPro" id="IPR045621">
    <property type="entry name" value="BPD_transp_1_N"/>
</dbReference>
<dbReference type="InterPro" id="IPR035906">
    <property type="entry name" value="MetI-like_sf"/>
</dbReference>
<reference evidence="9 10" key="1">
    <citation type="submission" date="2017-02" db="EMBL/GenBank/DDBJ databases">
        <title>Ketogulonicigenium robustum SPU B003 Genome sequencing and assembly.</title>
        <authorList>
            <person name="Li Y."/>
            <person name="Liu L."/>
            <person name="Wang C."/>
            <person name="Zhang M."/>
            <person name="Zhang T."/>
            <person name="Zhang Y."/>
        </authorList>
    </citation>
    <scope>NUCLEOTIDE SEQUENCE [LARGE SCALE GENOMIC DNA]</scope>
    <source>
        <strain evidence="9 10">SPU_B003</strain>
        <plasmid evidence="9 10">unnamed1</plasmid>
    </source>
</reference>
<gene>
    <name evidence="9" type="primary">oppB</name>
    <name evidence="9" type="ORF">BVG79_p1000076</name>
</gene>
<keyword evidence="3" id="KW-1003">Cell membrane</keyword>
<keyword evidence="2 7" id="KW-0813">Transport</keyword>
<keyword evidence="10" id="KW-1185">Reference proteome</keyword>
<keyword evidence="4 7" id="KW-0812">Transmembrane</keyword>
<dbReference type="Pfam" id="PF19300">
    <property type="entry name" value="BPD_transp_1_N"/>
    <property type="match status" value="1"/>
</dbReference>
<dbReference type="Proteomes" id="UP000242447">
    <property type="component" value="Plasmid unnamed1"/>
</dbReference>
<evidence type="ECO:0000256" key="3">
    <source>
        <dbReference type="ARBA" id="ARBA00022475"/>
    </source>
</evidence>
<sequence length="317" mass="34952">MAGSALTRLPLGYMAQRVALMAVTLWAIVTLTFFLMHAVPGGPFVSEKQVAPEIEAALQAKFGLDQPVWQQYLTYLGNVARGDLGPSFKYPGVTVNSMIAQGLPVTLKTGLLAVICVLALGVPLGVVAALNRNRWPDTTVMLIATLGAAIPSYVIATVALYFFALKLGWVPTFGLDDWRGYFLPVFALSGFWLSFIARLTRSSLLETLDQDYMTTARAKGLRRGQILIRHGLRNSLIPVVTVMGPVIANLMTGSFVIEQIFALPGIGRHFVLSITNRDYTAIMGITIFYATILMVMIFIVDMLYVWLDPRIDYRRRA</sequence>
<feature type="domain" description="ABC transmembrane type-1" evidence="8">
    <location>
        <begin position="103"/>
        <end position="304"/>
    </location>
</feature>
<dbReference type="AlphaFoldDB" id="A0A1W6P2Y5"/>
<dbReference type="InterPro" id="IPR000515">
    <property type="entry name" value="MetI-like"/>
</dbReference>
<evidence type="ECO:0000313" key="9">
    <source>
        <dbReference type="EMBL" id="ARO15878.1"/>
    </source>
</evidence>
<dbReference type="GO" id="GO:0055085">
    <property type="term" value="P:transmembrane transport"/>
    <property type="evidence" value="ECO:0007669"/>
    <property type="project" value="InterPro"/>
</dbReference>
<evidence type="ECO:0000256" key="7">
    <source>
        <dbReference type="RuleBase" id="RU363032"/>
    </source>
</evidence>
<dbReference type="KEGG" id="kro:BVG79_p1000076"/>
<keyword evidence="6 7" id="KW-0472">Membrane</keyword>
<dbReference type="GO" id="GO:0005886">
    <property type="term" value="C:plasma membrane"/>
    <property type="evidence" value="ECO:0007669"/>
    <property type="project" value="UniProtKB-SubCell"/>
</dbReference>
<dbReference type="CDD" id="cd06261">
    <property type="entry name" value="TM_PBP2"/>
    <property type="match status" value="1"/>
</dbReference>
<feature type="transmembrane region" description="Helical" evidence="7">
    <location>
        <begin position="236"/>
        <end position="261"/>
    </location>
</feature>
<evidence type="ECO:0000256" key="1">
    <source>
        <dbReference type="ARBA" id="ARBA00004651"/>
    </source>
</evidence>
<dbReference type="EMBL" id="CP019938">
    <property type="protein sequence ID" value="ARO15878.1"/>
    <property type="molecule type" value="Genomic_DNA"/>
</dbReference>
<evidence type="ECO:0000256" key="2">
    <source>
        <dbReference type="ARBA" id="ARBA00022448"/>
    </source>
</evidence>
<dbReference type="PROSITE" id="PS50928">
    <property type="entry name" value="ABC_TM1"/>
    <property type="match status" value="1"/>
</dbReference>